<dbReference type="RefSeq" id="WP_124976153.1">
    <property type="nucleotide sequence ID" value="NZ_BFFP01000014.1"/>
</dbReference>
<dbReference type="InterPro" id="IPR011249">
    <property type="entry name" value="Metalloenz_LuxS/M16"/>
</dbReference>
<dbReference type="InterPro" id="IPR011765">
    <property type="entry name" value="Pept_M16_N"/>
</dbReference>
<reference evidence="3 4" key="1">
    <citation type="journal article" date="2019" name="Int. J. Syst. Evol. Microbiol.">
        <title>Lactobacillus salitolerans sp. nov., a novel lactic acid bacterium isolated from spent mushroom substrates.</title>
        <authorList>
            <person name="Tohno M."/>
            <person name="Tanizawa Y."/>
            <person name="Kojima Y."/>
            <person name="Sakamoto M."/>
            <person name="Nakamura Y."/>
            <person name="Ohkuma M."/>
            <person name="Kobayashi H."/>
        </authorList>
    </citation>
    <scope>NUCLEOTIDE SEQUENCE [LARGE SCALE GENOMIC DNA]</scope>
    <source>
        <strain evidence="3 4">YK43</strain>
    </source>
</reference>
<dbReference type="InterPro" id="IPR007863">
    <property type="entry name" value="Peptidase_M16_C"/>
</dbReference>
<evidence type="ECO:0000313" key="3">
    <source>
        <dbReference type="EMBL" id="GBG94599.1"/>
    </source>
</evidence>
<dbReference type="Pfam" id="PF05193">
    <property type="entry name" value="Peptidase_M16_C"/>
    <property type="match status" value="1"/>
</dbReference>
<feature type="domain" description="Peptidase M16 N-terminal" evidence="1">
    <location>
        <begin position="62"/>
        <end position="174"/>
    </location>
</feature>
<gene>
    <name evidence="3" type="ORF">LFYK43_10580</name>
</gene>
<dbReference type="PANTHER" id="PTHR11851:SF134">
    <property type="entry name" value="ZINC-DEPENDENT PROTEASE"/>
    <property type="match status" value="1"/>
</dbReference>
<dbReference type="InterPro" id="IPR050361">
    <property type="entry name" value="MPP/UQCRC_Complex"/>
</dbReference>
<dbReference type="Proteomes" id="UP000286848">
    <property type="component" value="Unassembled WGS sequence"/>
</dbReference>
<dbReference type="Gene3D" id="3.30.830.10">
    <property type="entry name" value="Metalloenzyme, LuxS/M16 peptidase-like"/>
    <property type="match status" value="2"/>
</dbReference>
<dbReference type="NCBIfam" id="NF047421">
    <property type="entry name" value="YfmH_fam"/>
    <property type="match status" value="1"/>
</dbReference>
<dbReference type="SUPFAM" id="SSF63411">
    <property type="entry name" value="LuxS/MPP-like metallohydrolase"/>
    <property type="match status" value="2"/>
</dbReference>
<evidence type="ECO:0000313" key="4">
    <source>
        <dbReference type="Proteomes" id="UP000286848"/>
    </source>
</evidence>
<dbReference type="Pfam" id="PF00675">
    <property type="entry name" value="Peptidase_M16"/>
    <property type="match status" value="1"/>
</dbReference>
<comment type="caution">
    <text evidence="3">The sequence shown here is derived from an EMBL/GenBank/DDBJ whole genome shotgun (WGS) entry which is preliminary data.</text>
</comment>
<proteinExistence type="predicted"/>
<evidence type="ECO:0000259" key="1">
    <source>
        <dbReference type="Pfam" id="PF00675"/>
    </source>
</evidence>
<name>A0A401ISU8_9LACO</name>
<dbReference type="GO" id="GO:0046872">
    <property type="term" value="F:metal ion binding"/>
    <property type="evidence" value="ECO:0007669"/>
    <property type="project" value="InterPro"/>
</dbReference>
<organism evidence="3 4">
    <name type="scientific">Ligilactobacillus salitolerans</name>
    <dbReference type="NCBI Taxonomy" id="1808352"/>
    <lineage>
        <taxon>Bacteria</taxon>
        <taxon>Bacillati</taxon>
        <taxon>Bacillota</taxon>
        <taxon>Bacilli</taxon>
        <taxon>Lactobacillales</taxon>
        <taxon>Lactobacillaceae</taxon>
        <taxon>Ligilactobacillus</taxon>
    </lineage>
</organism>
<evidence type="ECO:0000259" key="2">
    <source>
        <dbReference type="Pfam" id="PF05193"/>
    </source>
</evidence>
<sequence length="430" mass="48255">MKKIAYPQFKETLFRTKLDNGLTVNLLPRTGFHKNYAILTINYGAIDTVYHDQQGKEHAIPAGTAHFLEHKLFEKEDHDAFDIFGDYGADANAFTSFTKTSFMFSTTSDLKKCLNVLLDFVQEPYFSEQTVEKEKGIIGEEISMYDDDVDWQLFFGMLRNLYPQDPLNTDIAGTKETIAQINAQTLYDVYREFYRPENMDLFVVGGFDPAEVLETIASNQAGKEQHNSPQPPVQNNFLAASGSKIERLTSKKMNVTRPKSMVGVKGLQPVSPGKAGLKYKLSLELGLYLLFGESSQLFQELYQAGIVDDSFSYELEIERGYHFAVVSADTAHYQEMEQAVVKTFKHAADLLQNAVKQLALAKKEYLGQYIQAQNSLESIANSYEGNLFGQTTVLDQAALIQEISLADVLAAISQLCDPQVLSIYRILPEG</sequence>
<protein>
    <submittedName>
        <fullName evidence="3">Peptidase M16</fullName>
    </submittedName>
</protein>
<dbReference type="AlphaFoldDB" id="A0A401ISU8"/>
<feature type="domain" description="Peptidase M16 C-terminal" evidence="2">
    <location>
        <begin position="181"/>
        <end position="349"/>
    </location>
</feature>
<dbReference type="OrthoDB" id="9811314at2"/>
<keyword evidence="4" id="KW-1185">Reference proteome</keyword>
<dbReference type="EMBL" id="BFFP01000014">
    <property type="protein sequence ID" value="GBG94599.1"/>
    <property type="molecule type" value="Genomic_DNA"/>
</dbReference>
<dbReference type="PANTHER" id="PTHR11851">
    <property type="entry name" value="METALLOPROTEASE"/>
    <property type="match status" value="1"/>
</dbReference>
<accession>A0A401ISU8</accession>